<organism evidence="6 7">
    <name type="scientific">Giardia muris</name>
    <dbReference type="NCBI Taxonomy" id="5742"/>
    <lineage>
        <taxon>Eukaryota</taxon>
        <taxon>Metamonada</taxon>
        <taxon>Diplomonadida</taxon>
        <taxon>Hexamitidae</taxon>
        <taxon>Giardiinae</taxon>
        <taxon>Giardia</taxon>
    </lineage>
</organism>
<dbReference type="Pfam" id="PF02197">
    <property type="entry name" value="RIIa"/>
    <property type="match status" value="1"/>
</dbReference>
<dbReference type="EMBL" id="VDLU01000003">
    <property type="protein sequence ID" value="TNJ27834.1"/>
    <property type="molecule type" value="Genomic_DNA"/>
</dbReference>
<proteinExistence type="inferred from homology"/>
<evidence type="ECO:0000313" key="6">
    <source>
        <dbReference type="EMBL" id="TNJ27834.1"/>
    </source>
</evidence>
<keyword evidence="7" id="KW-1185">Reference proteome</keyword>
<evidence type="ECO:0000256" key="1">
    <source>
        <dbReference type="ARBA" id="ARBA00004230"/>
    </source>
</evidence>
<evidence type="ECO:0000256" key="2">
    <source>
        <dbReference type="ARBA" id="ARBA00022846"/>
    </source>
</evidence>
<evidence type="ECO:0000313" key="7">
    <source>
        <dbReference type="Proteomes" id="UP000315496"/>
    </source>
</evidence>
<comment type="similarity">
    <text evidence="4">Belongs to the ropporin family.</text>
</comment>
<gene>
    <name evidence="6" type="ORF">GMRT_12643</name>
</gene>
<dbReference type="OrthoDB" id="10067602at2759"/>
<accession>A0A4Z1SPS8</accession>
<comment type="caution">
    <text evidence="6">The sequence shown here is derived from an EMBL/GenBank/DDBJ whole genome shotgun (WGS) entry which is preliminary data.</text>
</comment>
<reference evidence="6 7" key="1">
    <citation type="submission" date="2019-05" db="EMBL/GenBank/DDBJ databases">
        <title>The compact genome of Giardia muris reveals important steps in the evolution of intestinal protozoan parasites.</title>
        <authorList>
            <person name="Xu F."/>
            <person name="Jimenez-Gonzalez A."/>
            <person name="Einarsson E."/>
            <person name="Astvaldsson A."/>
            <person name="Peirasmaki D."/>
            <person name="Eckmann L."/>
            <person name="Andersson J.O."/>
            <person name="Svard S.G."/>
            <person name="Jerlstrom-Hultqvist J."/>
        </authorList>
    </citation>
    <scope>NUCLEOTIDE SEQUENCE [LARGE SCALE GENOMIC DNA]</scope>
    <source>
        <strain evidence="6 7">Roberts-Thomson</strain>
    </source>
</reference>
<name>A0A4Z1SPS8_GIAMU</name>
<feature type="domain" description="RIIa" evidence="5">
    <location>
        <begin position="21"/>
        <end position="47"/>
    </location>
</feature>
<dbReference type="CDD" id="cd22985">
    <property type="entry name" value="DD_CrRSP11-like"/>
    <property type="match status" value="1"/>
</dbReference>
<keyword evidence="2" id="KW-0969">Cilium</keyword>
<dbReference type="AlphaFoldDB" id="A0A4Z1SPS8"/>
<dbReference type="SUPFAM" id="SSF47391">
    <property type="entry name" value="Dimerization-anchoring domain of cAMP-dependent PK regulatory subunit"/>
    <property type="match status" value="1"/>
</dbReference>
<protein>
    <submittedName>
        <fullName evidence="6">Regulatory subunit of cAMP-dependent protein kinase</fullName>
    </submittedName>
</protein>
<dbReference type="PANTHER" id="PTHR14952">
    <property type="entry name" value="ROPPORIN-1-LIKE PROTEIN"/>
    <property type="match status" value="1"/>
</dbReference>
<comment type="subcellular location">
    <subcellularLocation>
        <location evidence="1">Cell projection</location>
        <location evidence="1">Cilium</location>
        <location evidence="1">Flagellum</location>
    </subcellularLocation>
</comment>
<evidence type="ECO:0000256" key="4">
    <source>
        <dbReference type="ARBA" id="ARBA00035651"/>
    </source>
</evidence>
<dbReference type="InterPro" id="IPR003117">
    <property type="entry name" value="cAMP_dep_PK_reg_su_I/II_a/b"/>
</dbReference>
<dbReference type="VEuPathDB" id="GiardiaDB:GMRT_12643"/>
<keyword evidence="3" id="KW-0966">Cell projection</keyword>
<sequence>MQERIYCSEQIAIPPQLPGVIKEYAKVVLRERPADLVEFSCKYFAQLSTLAAHGVRPTAYCPDLGVLVGVYRDLVDGMAPEAVAERHGIPAPIHASVIELLRMAGLEPDPLAYVLLVLSLAHVSMSHVIEAAIAVVSPAQNGEVRASVLVRMLSTLSSLDPRVEADLLDACSGWVRGLVQFEGDDPLVSYESVAKAGFLPTA</sequence>
<keyword evidence="2" id="KW-0282">Flagellum</keyword>
<dbReference type="GO" id="GO:0031514">
    <property type="term" value="C:motile cilium"/>
    <property type="evidence" value="ECO:0007669"/>
    <property type="project" value="UniProtKB-SubCell"/>
</dbReference>
<evidence type="ECO:0000259" key="5">
    <source>
        <dbReference type="Pfam" id="PF02197"/>
    </source>
</evidence>
<dbReference type="Proteomes" id="UP000315496">
    <property type="component" value="Chromosome 3"/>
</dbReference>
<dbReference type="Gene3D" id="1.20.890.10">
    <property type="entry name" value="cAMP-dependent protein kinase regulatory subunit, dimerization-anchoring domain"/>
    <property type="match status" value="1"/>
</dbReference>
<dbReference type="PANTHER" id="PTHR14952:SF9">
    <property type="entry name" value="EF-HAND DOMAIN-CONTAINING PROTEIN"/>
    <property type="match status" value="1"/>
</dbReference>
<evidence type="ECO:0000256" key="3">
    <source>
        <dbReference type="ARBA" id="ARBA00023273"/>
    </source>
</evidence>